<proteinExistence type="predicted"/>
<feature type="chain" id="PRO_5041214205" description="EC7 protein" evidence="1">
    <location>
        <begin position="23"/>
        <end position="85"/>
    </location>
</feature>
<keyword evidence="3" id="KW-1185">Reference proteome</keyword>
<feature type="signal peptide" evidence="1">
    <location>
        <begin position="1"/>
        <end position="22"/>
    </location>
</feature>
<keyword evidence="1" id="KW-0732">Signal</keyword>
<dbReference type="AlphaFoldDB" id="A0AA37LG31"/>
<accession>A0AA37LG31</accession>
<comment type="caution">
    <text evidence="2">The sequence shown here is derived from an EMBL/GenBank/DDBJ whole genome shotgun (WGS) entry which is preliminary data.</text>
</comment>
<sequence>MVAFRFLLVLLPLVAAMPSSNALEGSPLVRRHCETPKNCGAVIQGTACNFCCAKDVKPDAKACKSANKACETGGKKDGVTFNCED</sequence>
<dbReference type="RefSeq" id="XP_049128193.1">
    <property type="nucleotide sequence ID" value="XM_049272236.1"/>
</dbReference>
<dbReference type="Proteomes" id="UP001055115">
    <property type="component" value="Unassembled WGS sequence"/>
</dbReference>
<dbReference type="EMBL" id="BQXU01000014">
    <property type="protein sequence ID" value="GKT45843.1"/>
    <property type="molecule type" value="Genomic_DNA"/>
</dbReference>
<evidence type="ECO:0000313" key="2">
    <source>
        <dbReference type="EMBL" id="GKT45843.1"/>
    </source>
</evidence>
<organism evidence="2 3">
    <name type="scientific">Colletotrichum spaethianum</name>
    <dbReference type="NCBI Taxonomy" id="700344"/>
    <lineage>
        <taxon>Eukaryota</taxon>
        <taxon>Fungi</taxon>
        <taxon>Dikarya</taxon>
        <taxon>Ascomycota</taxon>
        <taxon>Pezizomycotina</taxon>
        <taxon>Sordariomycetes</taxon>
        <taxon>Hypocreomycetidae</taxon>
        <taxon>Glomerellales</taxon>
        <taxon>Glomerellaceae</taxon>
        <taxon>Colletotrichum</taxon>
        <taxon>Colletotrichum spaethianum species complex</taxon>
    </lineage>
</organism>
<protein>
    <recommendedName>
        <fullName evidence="4">EC7 protein</fullName>
    </recommendedName>
</protein>
<evidence type="ECO:0008006" key="4">
    <source>
        <dbReference type="Google" id="ProtNLM"/>
    </source>
</evidence>
<name>A0AA37LG31_9PEZI</name>
<evidence type="ECO:0000313" key="3">
    <source>
        <dbReference type="Proteomes" id="UP001055115"/>
    </source>
</evidence>
<gene>
    <name evidence="2" type="ORF">ColSpa_06024</name>
</gene>
<dbReference type="GeneID" id="73326826"/>
<evidence type="ECO:0000256" key="1">
    <source>
        <dbReference type="SAM" id="SignalP"/>
    </source>
</evidence>
<reference evidence="2 3" key="1">
    <citation type="submission" date="2022-03" db="EMBL/GenBank/DDBJ databases">
        <title>Genome data of Colletotrichum spp.</title>
        <authorList>
            <person name="Utami Y.D."/>
            <person name="Hiruma K."/>
        </authorList>
    </citation>
    <scope>NUCLEOTIDE SEQUENCE [LARGE SCALE GENOMIC DNA]</scope>
    <source>
        <strain evidence="2 3">MAFF 239500</strain>
    </source>
</reference>